<keyword evidence="1" id="KW-1133">Transmembrane helix</keyword>
<reference evidence="2 3" key="1">
    <citation type="submission" date="2023-01" db="EMBL/GenBank/DDBJ databases">
        <title>Characterization of estradiol degrading bacteria Microbacterium sp. MZT7 and reveal degrading genes through genome analysis.</title>
        <authorList>
            <person name="Hao P."/>
            <person name="Gao Y."/>
        </authorList>
    </citation>
    <scope>NUCLEOTIDE SEQUENCE [LARGE SCALE GENOMIC DNA]</scope>
    <source>
        <strain evidence="2 3">MZT7</strain>
    </source>
</reference>
<evidence type="ECO:0000256" key="1">
    <source>
        <dbReference type="SAM" id="Phobius"/>
    </source>
</evidence>
<accession>A0ABY3RQ06</accession>
<keyword evidence="1" id="KW-0812">Transmembrane</keyword>
<name>A0ABY3RQ06_9MICO</name>
<keyword evidence="1" id="KW-0472">Membrane</keyword>
<evidence type="ECO:0000313" key="2">
    <source>
        <dbReference type="EMBL" id="UGS26139.1"/>
    </source>
</evidence>
<dbReference type="RefSeq" id="WP_219085763.1">
    <property type="nucleotide sequence ID" value="NZ_CP082781.1"/>
</dbReference>
<gene>
    <name evidence="2" type="ORF">K8F61_16065</name>
</gene>
<protein>
    <submittedName>
        <fullName evidence="2">Uncharacterized protein</fullName>
    </submittedName>
</protein>
<organism evidence="2 3">
    <name type="scientific">Microbacterium resistens</name>
    <dbReference type="NCBI Taxonomy" id="156977"/>
    <lineage>
        <taxon>Bacteria</taxon>
        <taxon>Bacillati</taxon>
        <taxon>Actinomycetota</taxon>
        <taxon>Actinomycetes</taxon>
        <taxon>Micrococcales</taxon>
        <taxon>Microbacteriaceae</taxon>
        <taxon>Microbacterium</taxon>
    </lineage>
</organism>
<feature type="transmembrane region" description="Helical" evidence="1">
    <location>
        <begin position="20"/>
        <end position="42"/>
    </location>
</feature>
<dbReference type="Proteomes" id="UP001199642">
    <property type="component" value="Chromosome"/>
</dbReference>
<dbReference type="EMBL" id="CP082781">
    <property type="protein sequence ID" value="UGS26139.1"/>
    <property type="molecule type" value="Genomic_DNA"/>
</dbReference>
<evidence type="ECO:0000313" key="3">
    <source>
        <dbReference type="Proteomes" id="UP001199642"/>
    </source>
</evidence>
<proteinExistence type="predicted"/>
<sequence>MTSPPDAARQGRGWWRANRLSLLALLLLVPVTGGVIAGYEWWDYYFARPSFPVTPGKDGTVALAGASWGPARAVVLEDTTGLTVPPGTKVIGVGVPVVPDDPDGEPGDTACMEPMLVQQSTGRRWEPMRFELGLRFSDDEPETCALQGPEPFELVLPYIVPEDVQGPFWIDITSSESYPSFPRFPVDP</sequence>
<keyword evidence="3" id="KW-1185">Reference proteome</keyword>